<evidence type="ECO:0000313" key="2">
    <source>
        <dbReference type="Proteomes" id="UP000024635"/>
    </source>
</evidence>
<gene>
    <name evidence="1" type="primary">Acey_s0071.g509</name>
    <name evidence="1" type="ORF">Y032_0071g509</name>
</gene>
<sequence length="123" mass="14452">MCTLRWSCGFTRRDKVCNEDIRALMQTAPLQQKLRAQRLRWFGHVMRRPPLHPSRQALEMEVTGKRLRGAPRKAMEGHPAIVCVTLLNRMKGDQVKIEHDQYIEFEERPFRLVTALIRKQLGC</sequence>
<dbReference type="Gene3D" id="3.40.50.1580">
    <property type="entry name" value="Nucleoside phosphorylase domain"/>
    <property type="match status" value="1"/>
</dbReference>
<dbReference type="Proteomes" id="UP000024635">
    <property type="component" value="Unassembled WGS sequence"/>
</dbReference>
<keyword evidence="2" id="KW-1185">Reference proteome</keyword>
<dbReference type="AlphaFoldDB" id="A0A016TWN8"/>
<reference evidence="2" key="1">
    <citation type="journal article" date="2015" name="Nat. Genet.">
        <title>The genome and transcriptome of the zoonotic hookworm Ancylostoma ceylanicum identify infection-specific gene families.</title>
        <authorList>
            <person name="Schwarz E.M."/>
            <person name="Hu Y."/>
            <person name="Antoshechkin I."/>
            <person name="Miller M.M."/>
            <person name="Sternberg P.W."/>
            <person name="Aroian R.V."/>
        </authorList>
    </citation>
    <scope>NUCLEOTIDE SEQUENCE</scope>
    <source>
        <strain evidence="2">HY135</strain>
    </source>
</reference>
<comment type="caution">
    <text evidence="1">The sequence shown here is derived from an EMBL/GenBank/DDBJ whole genome shotgun (WGS) entry which is preliminary data.</text>
</comment>
<evidence type="ECO:0000313" key="1">
    <source>
        <dbReference type="EMBL" id="EYC07181.1"/>
    </source>
</evidence>
<proteinExistence type="predicted"/>
<name>A0A016TWN8_9BILA</name>
<dbReference type="InterPro" id="IPR035994">
    <property type="entry name" value="Nucleoside_phosphorylase_sf"/>
</dbReference>
<dbReference type="OrthoDB" id="204058at2759"/>
<dbReference type="STRING" id="53326.A0A016TWN8"/>
<organism evidence="1 2">
    <name type="scientific">Ancylostoma ceylanicum</name>
    <dbReference type="NCBI Taxonomy" id="53326"/>
    <lineage>
        <taxon>Eukaryota</taxon>
        <taxon>Metazoa</taxon>
        <taxon>Ecdysozoa</taxon>
        <taxon>Nematoda</taxon>
        <taxon>Chromadorea</taxon>
        <taxon>Rhabditida</taxon>
        <taxon>Rhabditina</taxon>
        <taxon>Rhabditomorpha</taxon>
        <taxon>Strongyloidea</taxon>
        <taxon>Ancylostomatidae</taxon>
        <taxon>Ancylostomatinae</taxon>
        <taxon>Ancylostoma</taxon>
    </lineage>
</organism>
<protein>
    <submittedName>
        <fullName evidence="1">Uncharacterized protein</fullName>
    </submittedName>
</protein>
<accession>A0A016TWN8</accession>
<dbReference type="GO" id="GO:0003824">
    <property type="term" value="F:catalytic activity"/>
    <property type="evidence" value="ECO:0007669"/>
    <property type="project" value="InterPro"/>
</dbReference>
<dbReference type="GO" id="GO:0009116">
    <property type="term" value="P:nucleoside metabolic process"/>
    <property type="evidence" value="ECO:0007669"/>
    <property type="project" value="InterPro"/>
</dbReference>
<dbReference type="EMBL" id="JARK01001407">
    <property type="protein sequence ID" value="EYC07181.1"/>
    <property type="molecule type" value="Genomic_DNA"/>
</dbReference>